<reference evidence="2" key="1">
    <citation type="submission" date="2020-10" db="EMBL/GenBank/DDBJ databases">
        <authorList>
            <person name="Gilroy R."/>
        </authorList>
    </citation>
    <scope>NUCLEOTIDE SEQUENCE</scope>
    <source>
        <strain evidence="2">CHK199-13235</strain>
    </source>
</reference>
<evidence type="ECO:0000256" key="1">
    <source>
        <dbReference type="SAM" id="Phobius"/>
    </source>
</evidence>
<sequence>MKKTNRIALGGLMAALSVAAMLMTGIVPMADFALPAIAGIFLVPVVVEAGYKAAWLCYGAVALLSILIAPMKECALYYAAFLGFYPIVKSLLEKRRSRVMEWVLKLLAFNACLALITFSAWLVFRFPGFSELFQSAWWVLAGGLLLFNAVFVIYDIALTQLISAYLRWFRPKYILKIFK</sequence>
<keyword evidence="1" id="KW-0472">Membrane</keyword>
<feature type="transmembrane region" description="Helical" evidence="1">
    <location>
        <begin position="53"/>
        <end position="69"/>
    </location>
</feature>
<name>A0A9D1FKV5_9FIRM</name>
<evidence type="ECO:0000313" key="2">
    <source>
        <dbReference type="EMBL" id="HIS75572.1"/>
    </source>
</evidence>
<feature type="transmembrane region" description="Helical" evidence="1">
    <location>
        <begin position="136"/>
        <end position="166"/>
    </location>
</feature>
<keyword evidence="1" id="KW-0812">Transmembrane</keyword>
<keyword evidence="1" id="KW-1133">Transmembrane helix</keyword>
<reference evidence="2" key="2">
    <citation type="journal article" date="2021" name="PeerJ">
        <title>Extensive microbial diversity within the chicken gut microbiome revealed by metagenomics and culture.</title>
        <authorList>
            <person name="Gilroy R."/>
            <person name="Ravi A."/>
            <person name="Getino M."/>
            <person name="Pursley I."/>
            <person name="Horton D.L."/>
            <person name="Alikhan N.F."/>
            <person name="Baker D."/>
            <person name="Gharbi K."/>
            <person name="Hall N."/>
            <person name="Watson M."/>
            <person name="Adriaenssens E.M."/>
            <person name="Foster-Nyarko E."/>
            <person name="Jarju S."/>
            <person name="Secka A."/>
            <person name="Antonio M."/>
            <person name="Oren A."/>
            <person name="Chaudhuri R.R."/>
            <person name="La Ragione R."/>
            <person name="Hildebrand F."/>
            <person name="Pallen M.J."/>
        </authorList>
    </citation>
    <scope>NUCLEOTIDE SEQUENCE</scope>
    <source>
        <strain evidence="2">CHK199-13235</strain>
    </source>
</reference>
<dbReference type="Proteomes" id="UP000824002">
    <property type="component" value="Unassembled WGS sequence"/>
</dbReference>
<proteinExistence type="predicted"/>
<gene>
    <name evidence="2" type="ORF">IAB51_02070</name>
</gene>
<feature type="transmembrane region" description="Helical" evidence="1">
    <location>
        <begin position="7"/>
        <end position="26"/>
    </location>
</feature>
<accession>A0A9D1FKV5</accession>
<feature type="transmembrane region" description="Helical" evidence="1">
    <location>
        <begin position="104"/>
        <end position="124"/>
    </location>
</feature>
<feature type="transmembrane region" description="Helical" evidence="1">
    <location>
        <begin position="75"/>
        <end position="92"/>
    </location>
</feature>
<evidence type="ECO:0000313" key="3">
    <source>
        <dbReference type="Proteomes" id="UP000824002"/>
    </source>
</evidence>
<dbReference type="AlphaFoldDB" id="A0A9D1FKV5"/>
<feature type="transmembrane region" description="Helical" evidence="1">
    <location>
        <begin position="32"/>
        <end position="48"/>
    </location>
</feature>
<dbReference type="EMBL" id="DVJP01000018">
    <property type="protein sequence ID" value="HIS75572.1"/>
    <property type="molecule type" value="Genomic_DNA"/>
</dbReference>
<organism evidence="2 3">
    <name type="scientific">Candidatus Merdivicinus excrementipullorum</name>
    <dbReference type="NCBI Taxonomy" id="2840867"/>
    <lineage>
        <taxon>Bacteria</taxon>
        <taxon>Bacillati</taxon>
        <taxon>Bacillota</taxon>
        <taxon>Clostridia</taxon>
        <taxon>Eubacteriales</taxon>
        <taxon>Oscillospiraceae</taxon>
        <taxon>Oscillospiraceae incertae sedis</taxon>
        <taxon>Candidatus Merdivicinus</taxon>
    </lineage>
</organism>
<protein>
    <submittedName>
        <fullName evidence="2">Uncharacterized protein</fullName>
    </submittedName>
</protein>
<comment type="caution">
    <text evidence="2">The sequence shown here is derived from an EMBL/GenBank/DDBJ whole genome shotgun (WGS) entry which is preliminary data.</text>
</comment>